<name>A0ABD2NWI8_9CUCU</name>
<evidence type="ECO:0000313" key="1">
    <source>
        <dbReference type="EMBL" id="KAL3283071.1"/>
    </source>
</evidence>
<organism evidence="1 2">
    <name type="scientific">Cryptolaemus montrouzieri</name>
    <dbReference type="NCBI Taxonomy" id="559131"/>
    <lineage>
        <taxon>Eukaryota</taxon>
        <taxon>Metazoa</taxon>
        <taxon>Ecdysozoa</taxon>
        <taxon>Arthropoda</taxon>
        <taxon>Hexapoda</taxon>
        <taxon>Insecta</taxon>
        <taxon>Pterygota</taxon>
        <taxon>Neoptera</taxon>
        <taxon>Endopterygota</taxon>
        <taxon>Coleoptera</taxon>
        <taxon>Polyphaga</taxon>
        <taxon>Cucujiformia</taxon>
        <taxon>Coccinelloidea</taxon>
        <taxon>Coccinellidae</taxon>
        <taxon>Scymninae</taxon>
        <taxon>Scymnini</taxon>
        <taxon>Cryptolaemus</taxon>
    </lineage>
</organism>
<proteinExistence type="predicted"/>
<reference evidence="1 2" key="1">
    <citation type="journal article" date="2021" name="BMC Biol.">
        <title>Horizontally acquired antibacterial genes associated with adaptive radiation of ladybird beetles.</title>
        <authorList>
            <person name="Li H.S."/>
            <person name="Tang X.F."/>
            <person name="Huang Y.H."/>
            <person name="Xu Z.Y."/>
            <person name="Chen M.L."/>
            <person name="Du X.Y."/>
            <person name="Qiu B.Y."/>
            <person name="Chen P.T."/>
            <person name="Zhang W."/>
            <person name="Slipinski A."/>
            <person name="Escalona H.E."/>
            <person name="Waterhouse R.M."/>
            <person name="Zwick A."/>
            <person name="Pang H."/>
        </authorList>
    </citation>
    <scope>NUCLEOTIDE SEQUENCE [LARGE SCALE GENOMIC DNA]</scope>
    <source>
        <strain evidence="1">SYSU2018</strain>
    </source>
</reference>
<evidence type="ECO:0000313" key="2">
    <source>
        <dbReference type="Proteomes" id="UP001516400"/>
    </source>
</evidence>
<accession>A0ABD2NWI8</accession>
<dbReference type="Proteomes" id="UP001516400">
    <property type="component" value="Unassembled WGS sequence"/>
</dbReference>
<sequence length="94" mass="11085">MVCRTAYHLVEYGGRHNCCGRNNKQVAGKLRWTEFKKRYNLSLRVPENLAAYRASMANLEIVEDFFEKLDSLVTRLVIKDMPDRNESKLRYQTN</sequence>
<protein>
    <submittedName>
        <fullName evidence="1">Uncharacterized protein</fullName>
    </submittedName>
</protein>
<dbReference type="AlphaFoldDB" id="A0ABD2NWI8"/>
<comment type="caution">
    <text evidence="1">The sequence shown here is derived from an EMBL/GenBank/DDBJ whole genome shotgun (WGS) entry which is preliminary data.</text>
</comment>
<gene>
    <name evidence="1" type="ORF">HHI36_006228</name>
</gene>
<keyword evidence="2" id="KW-1185">Reference proteome</keyword>
<dbReference type="EMBL" id="JABFTP020000144">
    <property type="protein sequence ID" value="KAL3283071.1"/>
    <property type="molecule type" value="Genomic_DNA"/>
</dbReference>